<feature type="region of interest" description="Disordered" evidence="2">
    <location>
        <begin position="64"/>
        <end position="119"/>
    </location>
</feature>
<dbReference type="GO" id="GO:0005783">
    <property type="term" value="C:endoplasmic reticulum"/>
    <property type="evidence" value="ECO:0007669"/>
    <property type="project" value="TreeGrafter"/>
</dbReference>
<protein>
    <recommendedName>
        <fullName evidence="3">UBX domain-containing protein</fullName>
    </recommendedName>
</protein>
<sequence length="467" mass="52838">MWGEGVGESSWIFGKACTGIDDVGEALSHLEEANWDLLHAINRVLPPDTQALPSERHSAAATIFRSSPFLPMDQDPSESDRPVRRQTSAPSTTAADLNKRISNGSETSSDVEDLTESYPTEEDFFDHVDEPISRPEQTKYLIADNAVNETAGTVQFAENFVARYGDCHPMFFQGTLEEAFREATNKPARDRKLLALYLHHDGSVFSNVFCTQILCAESIVSYVANNFVVWGWDVTHESNRQLLLTSVQRTFGDTGIAQIRSFDQERYPVIFLVSRVRSQTEFTVITSNVSSQDDLLSQLINVVEAFKSQQVHDIKDEKEREARELVKREQDAAYEASLNADRAKDEAKRALEVQKQREEEEHLQQLAKVEAERASVARSLPPEPGIDCKDPVCSLKCRMPAGKVISRRFLRSNSIKVLFDFLFTEGYSRESYKFLTTYPKRDLTTLPDTSLMKDVFSVQDTLIVEER</sequence>
<dbReference type="SMART" id="SM00594">
    <property type="entry name" value="UAS"/>
    <property type="match status" value="1"/>
</dbReference>
<dbReference type="OrthoDB" id="1920064at2759"/>
<feature type="domain" description="UBX" evidence="3">
    <location>
        <begin position="388"/>
        <end position="465"/>
    </location>
</feature>
<name>A0A8J2LRB7_9HEXA</name>
<reference evidence="4" key="1">
    <citation type="submission" date="2021-06" db="EMBL/GenBank/DDBJ databases">
        <authorList>
            <person name="Hodson N. C."/>
            <person name="Mongue J. A."/>
            <person name="Jaron S. K."/>
        </authorList>
    </citation>
    <scope>NUCLEOTIDE SEQUENCE</scope>
</reference>
<dbReference type="EMBL" id="CAJVCH010540449">
    <property type="protein sequence ID" value="CAG7826610.1"/>
    <property type="molecule type" value="Genomic_DNA"/>
</dbReference>
<dbReference type="InterPro" id="IPR006577">
    <property type="entry name" value="UAS"/>
</dbReference>
<evidence type="ECO:0000256" key="2">
    <source>
        <dbReference type="SAM" id="MobiDB-lite"/>
    </source>
</evidence>
<dbReference type="InterPro" id="IPR049483">
    <property type="entry name" value="FAF1_2-like_UAS"/>
</dbReference>
<evidence type="ECO:0000313" key="5">
    <source>
        <dbReference type="Proteomes" id="UP000708208"/>
    </source>
</evidence>
<accession>A0A8J2LRB7</accession>
<dbReference type="PANTHER" id="PTHR23322:SF96">
    <property type="entry name" value="FAS-ASSOCIATED FACTOR 1"/>
    <property type="match status" value="1"/>
</dbReference>
<dbReference type="InterPro" id="IPR001012">
    <property type="entry name" value="UBX_dom"/>
</dbReference>
<dbReference type="SMART" id="SM00166">
    <property type="entry name" value="UBX"/>
    <property type="match status" value="1"/>
</dbReference>
<dbReference type="AlphaFoldDB" id="A0A8J2LRB7"/>
<organism evidence="4 5">
    <name type="scientific">Allacma fusca</name>
    <dbReference type="NCBI Taxonomy" id="39272"/>
    <lineage>
        <taxon>Eukaryota</taxon>
        <taxon>Metazoa</taxon>
        <taxon>Ecdysozoa</taxon>
        <taxon>Arthropoda</taxon>
        <taxon>Hexapoda</taxon>
        <taxon>Collembola</taxon>
        <taxon>Symphypleona</taxon>
        <taxon>Sminthuridae</taxon>
        <taxon>Allacma</taxon>
    </lineage>
</organism>
<keyword evidence="5" id="KW-1185">Reference proteome</keyword>
<dbReference type="Pfam" id="PF21021">
    <property type="entry name" value="FAF1"/>
    <property type="match status" value="1"/>
</dbReference>
<dbReference type="PROSITE" id="PS50033">
    <property type="entry name" value="UBX"/>
    <property type="match status" value="1"/>
</dbReference>
<dbReference type="GO" id="GO:0005634">
    <property type="term" value="C:nucleus"/>
    <property type="evidence" value="ECO:0007669"/>
    <property type="project" value="TreeGrafter"/>
</dbReference>
<keyword evidence="1" id="KW-0175">Coiled coil</keyword>
<feature type="coiled-coil region" evidence="1">
    <location>
        <begin position="340"/>
        <end position="372"/>
    </location>
</feature>
<dbReference type="GO" id="GO:0043130">
    <property type="term" value="F:ubiquitin binding"/>
    <property type="evidence" value="ECO:0007669"/>
    <property type="project" value="TreeGrafter"/>
</dbReference>
<evidence type="ECO:0000259" key="3">
    <source>
        <dbReference type="PROSITE" id="PS50033"/>
    </source>
</evidence>
<comment type="caution">
    <text evidence="4">The sequence shown here is derived from an EMBL/GenBank/DDBJ whole genome shotgun (WGS) entry which is preliminary data.</text>
</comment>
<dbReference type="InterPro" id="IPR044541">
    <property type="entry name" value="FAF1_UBA"/>
</dbReference>
<dbReference type="CDD" id="cd14413">
    <property type="entry name" value="UBA_FAF1"/>
    <property type="match status" value="1"/>
</dbReference>
<dbReference type="Pfam" id="PF00789">
    <property type="entry name" value="UBX"/>
    <property type="match status" value="1"/>
</dbReference>
<proteinExistence type="predicted"/>
<dbReference type="GO" id="GO:0036503">
    <property type="term" value="P:ERAD pathway"/>
    <property type="evidence" value="ECO:0007669"/>
    <property type="project" value="TreeGrafter"/>
</dbReference>
<evidence type="ECO:0000256" key="1">
    <source>
        <dbReference type="SAM" id="Coils"/>
    </source>
</evidence>
<dbReference type="Proteomes" id="UP000708208">
    <property type="component" value="Unassembled WGS sequence"/>
</dbReference>
<dbReference type="InterPro" id="IPR050730">
    <property type="entry name" value="UBX_domain-protein"/>
</dbReference>
<dbReference type="PANTHER" id="PTHR23322">
    <property type="entry name" value="FAS-ASSOCIATED PROTEIN"/>
    <property type="match status" value="1"/>
</dbReference>
<evidence type="ECO:0000313" key="4">
    <source>
        <dbReference type="EMBL" id="CAG7826610.1"/>
    </source>
</evidence>
<gene>
    <name evidence="4" type="ORF">AFUS01_LOCUS36656</name>
</gene>
<feature type="compositionally biased region" description="Acidic residues" evidence="2">
    <location>
        <begin position="109"/>
        <end position="119"/>
    </location>
</feature>
<feature type="compositionally biased region" description="Polar residues" evidence="2">
    <location>
        <begin position="85"/>
        <end position="108"/>
    </location>
</feature>